<organism evidence="1 2">
    <name type="scientific">Racocetra persica</name>
    <dbReference type="NCBI Taxonomy" id="160502"/>
    <lineage>
        <taxon>Eukaryota</taxon>
        <taxon>Fungi</taxon>
        <taxon>Fungi incertae sedis</taxon>
        <taxon>Mucoromycota</taxon>
        <taxon>Glomeromycotina</taxon>
        <taxon>Glomeromycetes</taxon>
        <taxon>Diversisporales</taxon>
        <taxon>Gigasporaceae</taxon>
        <taxon>Racocetra</taxon>
    </lineage>
</organism>
<feature type="non-terminal residue" evidence="1">
    <location>
        <position position="1"/>
    </location>
</feature>
<dbReference type="Proteomes" id="UP000789920">
    <property type="component" value="Unassembled WGS sequence"/>
</dbReference>
<dbReference type="EMBL" id="CAJVQC010145777">
    <property type="protein sequence ID" value="CAG8845221.1"/>
    <property type="molecule type" value="Genomic_DNA"/>
</dbReference>
<feature type="non-terminal residue" evidence="1">
    <location>
        <position position="101"/>
    </location>
</feature>
<sequence>ICKQKLRYNKSMSLVKQAVILQDGNANDNELDILLKNYIEKKTLQYEKEIKERELRILRENYSSENALAIETDNGQLISIKKVANLLNYIGKGALCKKWLK</sequence>
<evidence type="ECO:0000313" key="1">
    <source>
        <dbReference type="EMBL" id="CAG8845221.1"/>
    </source>
</evidence>
<name>A0ACA9SR12_9GLOM</name>
<gene>
    <name evidence="1" type="ORF">RPERSI_LOCUS33569</name>
</gene>
<accession>A0ACA9SR12</accession>
<proteinExistence type="predicted"/>
<reference evidence="1" key="1">
    <citation type="submission" date="2021-06" db="EMBL/GenBank/DDBJ databases">
        <authorList>
            <person name="Kallberg Y."/>
            <person name="Tangrot J."/>
            <person name="Rosling A."/>
        </authorList>
    </citation>
    <scope>NUCLEOTIDE SEQUENCE</scope>
    <source>
        <strain evidence="1">MA461A</strain>
    </source>
</reference>
<protein>
    <submittedName>
        <fullName evidence="1">27596_t:CDS:1</fullName>
    </submittedName>
</protein>
<keyword evidence="2" id="KW-1185">Reference proteome</keyword>
<comment type="caution">
    <text evidence="1">The sequence shown here is derived from an EMBL/GenBank/DDBJ whole genome shotgun (WGS) entry which is preliminary data.</text>
</comment>
<evidence type="ECO:0000313" key="2">
    <source>
        <dbReference type="Proteomes" id="UP000789920"/>
    </source>
</evidence>